<dbReference type="Proteomes" id="UP000594638">
    <property type="component" value="Unassembled WGS sequence"/>
</dbReference>
<name>A0A8S0V938_OLEEU</name>
<keyword evidence="2" id="KW-0732">Signal</keyword>
<comment type="caution">
    <text evidence="3">The sequence shown here is derived from an EMBL/GenBank/DDBJ whole genome shotgun (WGS) entry which is preliminary data.</text>
</comment>
<evidence type="ECO:0000256" key="1">
    <source>
        <dbReference type="SAM" id="MobiDB-lite"/>
    </source>
</evidence>
<dbReference type="OrthoDB" id="920950at2759"/>
<evidence type="ECO:0000313" key="3">
    <source>
        <dbReference type="EMBL" id="CAA3027428.1"/>
    </source>
</evidence>
<evidence type="ECO:0000313" key="4">
    <source>
        <dbReference type="Proteomes" id="UP000594638"/>
    </source>
</evidence>
<accession>A0A8S0V938</accession>
<dbReference type="Gramene" id="OE9A059211T1">
    <property type="protein sequence ID" value="OE9A059211C1"/>
    <property type="gene ID" value="OE9A059211"/>
</dbReference>
<feature type="signal peptide" evidence="2">
    <location>
        <begin position="1"/>
        <end position="21"/>
    </location>
</feature>
<feature type="chain" id="PRO_5035851903" description="Anther-specific protein BCP1" evidence="2">
    <location>
        <begin position="22"/>
        <end position="104"/>
    </location>
</feature>
<dbReference type="AlphaFoldDB" id="A0A8S0V938"/>
<gene>
    <name evidence="3" type="ORF">OLEA9_A059211</name>
</gene>
<keyword evidence="4" id="KW-1185">Reference proteome</keyword>
<evidence type="ECO:0008006" key="5">
    <source>
        <dbReference type="Google" id="ProtNLM"/>
    </source>
</evidence>
<feature type="region of interest" description="Disordered" evidence="1">
    <location>
        <begin position="26"/>
        <end position="58"/>
    </location>
</feature>
<protein>
    <recommendedName>
        <fullName evidence="5">Anther-specific protein BCP1</fullName>
    </recommendedName>
</protein>
<dbReference type="EMBL" id="CACTIH010009203">
    <property type="protein sequence ID" value="CAA3027428.1"/>
    <property type="molecule type" value="Genomic_DNA"/>
</dbReference>
<evidence type="ECO:0000256" key="2">
    <source>
        <dbReference type="SAM" id="SignalP"/>
    </source>
</evidence>
<organism evidence="3 4">
    <name type="scientific">Olea europaea subsp. europaea</name>
    <dbReference type="NCBI Taxonomy" id="158383"/>
    <lineage>
        <taxon>Eukaryota</taxon>
        <taxon>Viridiplantae</taxon>
        <taxon>Streptophyta</taxon>
        <taxon>Embryophyta</taxon>
        <taxon>Tracheophyta</taxon>
        <taxon>Spermatophyta</taxon>
        <taxon>Magnoliopsida</taxon>
        <taxon>eudicotyledons</taxon>
        <taxon>Gunneridae</taxon>
        <taxon>Pentapetalae</taxon>
        <taxon>asterids</taxon>
        <taxon>lamiids</taxon>
        <taxon>Lamiales</taxon>
        <taxon>Oleaceae</taxon>
        <taxon>Oleeae</taxon>
        <taxon>Olea</taxon>
    </lineage>
</organism>
<proteinExistence type="predicted"/>
<sequence length="104" mass="9991">MAREIIVLALVFFAIVGMASAAGDHKEAHAAGAEAPKTSAAGGDGVIGTITGGHSTDAAPVGGPVPAGSFHNLAPGPSSKSTRLEVTTVAGAFAAAAVAGSFFF</sequence>
<reference evidence="3 4" key="1">
    <citation type="submission" date="2019-12" db="EMBL/GenBank/DDBJ databases">
        <authorList>
            <person name="Alioto T."/>
            <person name="Alioto T."/>
            <person name="Gomez Garrido J."/>
        </authorList>
    </citation>
    <scope>NUCLEOTIDE SEQUENCE [LARGE SCALE GENOMIC DNA]</scope>
</reference>